<evidence type="ECO:0000313" key="1">
    <source>
        <dbReference type="EMBL" id="VFR47519.1"/>
    </source>
</evidence>
<dbReference type="EMBL" id="CAADIG010000024">
    <property type="protein sequence ID" value="VFR47519.1"/>
    <property type="molecule type" value="Genomic_DNA"/>
</dbReference>
<gene>
    <name evidence="1" type="ORF">ANT2_4568</name>
    <name evidence="2" type="ORF">ANT3_4543</name>
</gene>
<protein>
    <recommendedName>
        <fullName evidence="3">Benenodin family lasso peptide</fullName>
    </recommendedName>
</protein>
<proteinExistence type="predicted"/>
<sequence>MDVEVQDDDIIVLGAASVETQGGMAGNEGVSLGIAFLPGISEE</sequence>
<accession>A0A484S5L6</accession>
<reference evidence="2" key="1">
    <citation type="submission" date="2019-03" db="EMBL/GenBank/DDBJ databases">
        <authorList>
            <person name="Danneels B."/>
        </authorList>
    </citation>
    <scope>NUCLEOTIDE SEQUENCE</scope>
</reference>
<evidence type="ECO:0008006" key="3">
    <source>
        <dbReference type="Google" id="ProtNLM"/>
    </source>
</evidence>
<dbReference type="NCBIfam" id="NF033522">
    <property type="entry name" value="lasso_benenodin"/>
    <property type="match status" value="1"/>
</dbReference>
<dbReference type="Pfam" id="PF24178">
    <property type="entry name" value="Subterisin"/>
    <property type="match status" value="1"/>
</dbReference>
<organism evidence="2">
    <name type="scientific">plant metagenome</name>
    <dbReference type="NCBI Taxonomy" id="1297885"/>
    <lineage>
        <taxon>unclassified sequences</taxon>
        <taxon>metagenomes</taxon>
        <taxon>organismal metagenomes</taxon>
    </lineage>
</organism>
<evidence type="ECO:0000313" key="2">
    <source>
        <dbReference type="EMBL" id="VFR57912.1"/>
    </source>
</evidence>
<name>A0A484S5L6_9ZZZZ</name>
<dbReference type="AlphaFoldDB" id="A0A484S5L6"/>
<dbReference type="EMBL" id="CAADID010000002">
    <property type="protein sequence ID" value="VFR57912.1"/>
    <property type="molecule type" value="Genomic_DNA"/>
</dbReference>
<dbReference type="InterPro" id="IPR049805">
    <property type="entry name" value="Lasso_benenodin"/>
</dbReference>